<evidence type="ECO:0000313" key="3">
    <source>
        <dbReference type="Proteomes" id="UP000269542"/>
    </source>
</evidence>
<dbReference type="EMBL" id="LR134476">
    <property type="protein sequence ID" value="VEI13510.1"/>
    <property type="molecule type" value="Genomic_DNA"/>
</dbReference>
<keyword evidence="3" id="KW-1185">Reference proteome</keyword>
<protein>
    <recommendedName>
        <fullName evidence="4">Lipoprotein</fullName>
    </recommendedName>
</protein>
<dbReference type="KEGG" id="tbw:NCTC13354_01225"/>
<proteinExistence type="predicted"/>
<reference evidence="2 3" key="1">
    <citation type="submission" date="2018-12" db="EMBL/GenBank/DDBJ databases">
        <authorList>
            <consortium name="Pathogen Informatics"/>
        </authorList>
    </citation>
    <scope>NUCLEOTIDE SEQUENCE [LARGE SCALE GENOMIC DNA]</scope>
    <source>
        <strain evidence="2 3">NCTC13354</strain>
    </source>
</reference>
<dbReference type="AlphaFoldDB" id="A0A3S4WGP6"/>
<name>A0A3S4WGP6_9ACTO</name>
<evidence type="ECO:0008006" key="4">
    <source>
        <dbReference type="Google" id="ProtNLM"/>
    </source>
</evidence>
<accession>A0A3S4WGP6</accession>
<sequence>MKNKLCAAGAIIALALAGCSDTAGDADASNTASGSTSATGLPLHGTYNNVDELKAAVTDKGYACETPQELGWNQISCDGDDVLGVFPNHGSTTAYIHRTEKTAEEPFLALVGDNWLVIGKDAELEKLQAELGGEIASYGQQTAEESN</sequence>
<dbReference type="OrthoDB" id="3479834at2"/>
<organism evidence="2 3">
    <name type="scientific">Trueperella bialowiezensis</name>
    <dbReference type="NCBI Taxonomy" id="312285"/>
    <lineage>
        <taxon>Bacteria</taxon>
        <taxon>Bacillati</taxon>
        <taxon>Actinomycetota</taxon>
        <taxon>Actinomycetes</taxon>
        <taxon>Actinomycetales</taxon>
        <taxon>Actinomycetaceae</taxon>
        <taxon>Trueperella</taxon>
    </lineage>
</organism>
<gene>
    <name evidence="2" type="ORF">NCTC13354_01225</name>
</gene>
<evidence type="ECO:0000256" key="1">
    <source>
        <dbReference type="SAM" id="SignalP"/>
    </source>
</evidence>
<keyword evidence="1" id="KW-0732">Signal</keyword>
<dbReference type="Proteomes" id="UP000269542">
    <property type="component" value="Chromosome"/>
</dbReference>
<dbReference type="RefSeq" id="WP_126416614.1">
    <property type="nucleotide sequence ID" value="NZ_LR134476.1"/>
</dbReference>
<dbReference type="PROSITE" id="PS51257">
    <property type="entry name" value="PROKAR_LIPOPROTEIN"/>
    <property type="match status" value="1"/>
</dbReference>
<feature type="chain" id="PRO_5038982099" description="Lipoprotein" evidence="1">
    <location>
        <begin position="26"/>
        <end position="147"/>
    </location>
</feature>
<feature type="signal peptide" evidence="1">
    <location>
        <begin position="1"/>
        <end position="25"/>
    </location>
</feature>
<evidence type="ECO:0000313" key="2">
    <source>
        <dbReference type="EMBL" id="VEI13510.1"/>
    </source>
</evidence>